<evidence type="ECO:0000313" key="2">
    <source>
        <dbReference type="Proteomes" id="UP001589896"/>
    </source>
</evidence>
<reference evidence="1 2" key="1">
    <citation type="submission" date="2024-09" db="EMBL/GenBank/DDBJ databases">
        <authorList>
            <person name="Sun Q."/>
            <person name="Mori K."/>
        </authorList>
    </citation>
    <scope>NUCLEOTIDE SEQUENCE [LARGE SCALE GENOMIC DNA]</scope>
    <source>
        <strain evidence="1 2">KCTC 23076</strain>
    </source>
</reference>
<comment type="caution">
    <text evidence="1">The sequence shown here is derived from an EMBL/GenBank/DDBJ whole genome shotgun (WGS) entry which is preliminary data.</text>
</comment>
<dbReference type="RefSeq" id="WP_386672841.1">
    <property type="nucleotide sequence ID" value="NZ_JBHLTG010000006.1"/>
</dbReference>
<sequence length="270" mass="30053">MWQGLEPEDQHWIRAVAAANASPSRPVLSHETAALFWGIPRIRPLPSRIHVLTSRASGSRTEGAFQRHATDDQEVYVVAQQGVRITGVLRTLVDHCSVMPFADAVVALDWALGPEGAVTSRSMLRLLTDRLSSPRARPRVLRALEFADPLAGSPGESLSRVVLHQLGFPRPVLQQRFEDRRGFVGMTDFWWPEHGVIGEFDGAVKYLAPEFAAGAAPAQVLIAEKRRENRLRALGPKIVRWDWRAATHPAELRGLLLEAGLPLERGRNRR</sequence>
<organism evidence="1 2">
    <name type="scientific">Lysobacter korlensis</name>
    <dbReference type="NCBI Taxonomy" id="553636"/>
    <lineage>
        <taxon>Bacteria</taxon>
        <taxon>Pseudomonadati</taxon>
        <taxon>Pseudomonadota</taxon>
        <taxon>Gammaproteobacteria</taxon>
        <taxon>Lysobacterales</taxon>
        <taxon>Lysobacteraceae</taxon>
        <taxon>Lysobacter</taxon>
    </lineage>
</organism>
<name>A0ABV6RY40_9GAMM</name>
<dbReference type="Proteomes" id="UP001589896">
    <property type="component" value="Unassembled WGS sequence"/>
</dbReference>
<evidence type="ECO:0008006" key="3">
    <source>
        <dbReference type="Google" id="ProtNLM"/>
    </source>
</evidence>
<proteinExistence type="predicted"/>
<dbReference type="EMBL" id="JBHLTG010000006">
    <property type="protein sequence ID" value="MFC0680788.1"/>
    <property type="molecule type" value="Genomic_DNA"/>
</dbReference>
<protein>
    <recommendedName>
        <fullName evidence="3">Transcriptional regulator, AbiEi antitoxin, Type IV TA system</fullName>
    </recommendedName>
</protein>
<keyword evidence="2" id="KW-1185">Reference proteome</keyword>
<gene>
    <name evidence="1" type="ORF">ACFFGH_23405</name>
</gene>
<evidence type="ECO:0000313" key="1">
    <source>
        <dbReference type="EMBL" id="MFC0680788.1"/>
    </source>
</evidence>
<accession>A0ABV6RY40</accession>